<dbReference type="InterPro" id="IPR018490">
    <property type="entry name" value="cNMP-bd_dom_sf"/>
</dbReference>
<dbReference type="EMBL" id="JMCG01000002">
    <property type="protein sequence ID" value="KGK09398.1"/>
    <property type="molecule type" value="Genomic_DNA"/>
</dbReference>
<feature type="domain" description="Cyclic nucleotide-binding" evidence="1">
    <location>
        <begin position="30"/>
        <end position="111"/>
    </location>
</feature>
<dbReference type="InterPro" id="IPR014710">
    <property type="entry name" value="RmlC-like_jellyroll"/>
</dbReference>
<dbReference type="GeneID" id="43685278"/>
<dbReference type="eggNOG" id="COG0664">
    <property type="taxonomic scope" value="Bacteria"/>
</dbReference>
<dbReference type="AlphaFoldDB" id="A0A099LMM1"/>
<evidence type="ECO:0000259" key="1">
    <source>
        <dbReference type="Pfam" id="PF00027"/>
    </source>
</evidence>
<dbReference type="InterPro" id="IPR000595">
    <property type="entry name" value="cNMP-bd_dom"/>
</dbReference>
<keyword evidence="3" id="KW-1185">Reference proteome</keyword>
<sequence length="190" mass="22321">MVARFTQYLQQLNLSNEAIQGVLANAKELQLPTRHILIHQGEAPQHCYFLLDGLCHACYLTESGKEFSKEFYWEVDWMIGFESLIREQGSPFLLESLTPVHLLTFPIECLQAWRASAHPLYLHLLETQLIYKERKERFLLLHTPEEKYHLFKQLFPVLLERLSDRQIAAYLGITPVSLSRIKKRQLDEKL</sequence>
<dbReference type="FunFam" id="2.60.120.10:FF:000237">
    <property type="entry name" value="Transcription regulator, Crp family"/>
    <property type="match status" value="1"/>
</dbReference>
<reference evidence="2 3" key="1">
    <citation type="submission" date="2014-04" db="EMBL/GenBank/DDBJ databases">
        <title>Genome sequencing of Vibrio navarrensis strains.</title>
        <authorList>
            <person name="Gladney L.M."/>
            <person name="Katz L.S."/>
            <person name="Marino-Ramirez L."/>
            <person name="Jordan I.K."/>
        </authorList>
    </citation>
    <scope>NUCLEOTIDE SEQUENCE [LARGE SCALE GENOMIC DNA]</scope>
    <source>
        <strain evidence="2 3">ATCC 51183</strain>
    </source>
</reference>
<evidence type="ECO:0000313" key="2">
    <source>
        <dbReference type="EMBL" id="KGK09398.1"/>
    </source>
</evidence>
<name>A0A099LMM1_9VIBR</name>
<gene>
    <name evidence="2" type="ORF">EA26_19575</name>
</gene>
<organism evidence="2 3">
    <name type="scientific">Vibrio navarrensis</name>
    <dbReference type="NCBI Taxonomy" id="29495"/>
    <lineage>
        <taxon>Bacteria</taxon>
        <taxon>Pseudomonadati</taxon>
        <taxon>Pseudomonadota</taxon>
        <taxon>Gammaproteobacteria</taxon>
        <taxon>Vibrionales</taxon>
        <taxon>Vibrionaceae</taxon>
        <taxon>Vibrio</taxon>
    </lineage>
</organism>
<dbReference type="SUPFAM" id="SSF51206">
    <property type="entry name" value="cAMP-binding domain-like"/>
    <property type="match status" value="1"/>
</dbReference>
<proteinExistence type="predicted"/>
<accession>A0A099LMM1</accession>
<dbReference type="Pfam" id="PF00027">
    <property type="entry name" value="cNMP_binding"/>
    <property type="match status" value="1"/>
</dbReference>
<evidence type="ECO:0000313" key="3">
    <source>
        <dbReference type="Proteomes" id="UP000029994"/>
    </source>
</evidence>
<protein>
    <submittedName>
        <fullName evidence="2">Crp/Fnr family transcriptional regulator</fullName>
    </submittedName>
</protein>
<dbReference type="STRING" id="29495.EA26_19575"/>
<dbReference type="RefSeq" id="WP_039430760.1">
    <property type="nucleotide sequence ID" value="NZ_CP061845.1"/>
</dbReference>
<comment type="caution">
    <text evidence="2">The sequence shown here is derived from an EMBL/GenBank/DDBJ whole genome shotgun (WGS) entry which is preliminary data.</text>
</comment>
<dbReference type="Proteomes" id="UP000029994">
    <property type="component" value="Unassembled WGS sequence"/>
</dbReference>
<dbReference type="CDD" id="cd00038">
    <property type="entry name" value="CAP_ED"/>
    <property type="match status" value="1"/>
</dbReference>
<dbReference type="Gene3D" id="2.60.120.10">
    <property type="entry name" value="Jelly Rolls"/>
    <property type="match status" value="1"/>
</dbReference>